<keyword evidence="8" id="KW-0807">Transducer</keyword>
<feature type="domain" description="G-protein coupled receptors family 1 profile" evidence="11">
    <location>
        <begin position="33"/>
        <end position="267"/>
    </location>
</feature>
<feature type="transmembrane region" description="Helical" evidence="10">
    <location>
        <begin position="95"/>
        <end position="114"/>
    </location>
</feature>
<protein>
    <recommendedName>
        <fullName evidence="11">G-protein coupled receptors family 1 profile domain-containing protein</fullName>
    </recommendedName>
</protein>
<dbReference type="PANTHER" id="PTHR24229:SF40">
    <property type="entry name" value="ALLATOSTATIN C RECEPTOR 1-RELATED"/>
    <property type="match status" value="1"/>
</dbReference>
<organism evidence="12 13">
    <name type="scientific">Exaiptasia diaphana</name>
    <name type="common">Tropical sea anemone</name>
    <name type="synonym">Aiptasia pulchella</name>
    <dbReference type="NCBI Taxonomy" id="2652724"/>
    <lineage>
        <taxon>Eukaryota</taxon>
        <taxon>Metazoa</taxon>
        <taxon>Cnidaria</taxon>
        <taxon>Anthozoa</taxon>
        <taxon>Hexacorallia</taxon>
        <taxon>Actiniaria</taxon>
        <taxon>Aiptasiidae</taxon>
        <taxon>Exaiptasia</taxon>
    </lineage>
</organism>
<dbReference type="KEGG" id="epa:114575751"/>
<keyword evidence="7" id="KW-0675">Receptor</keyword>
<keyword evidence="2" id="KW-1003">Cell membrane</keyword>
<evidence type="ECO:0000256" key="2">
    <source>
        <dbReference type="ARBA" id="ARBA00022475"/>
    </source>
</evidence>
<accession>A0A913YPT2</accession>
<dbReference type="AlphaFoldDB" id="A0A913YPT2"/>
<evidence type="ECO:0000313" key="12">
    <source>
        <dbReference type="EnsemblMetazoa" id="XP_028517048.1"/>
    </source>
</evidence>
<dbReference type="GeneID" id="114575751"/>
<evidence type="ECO:0000313" key="13">
    <source>
        <dbReference type="Proteomes" id="UP000887567"/>
    </source>
</evidence>
<dbReference type="GO" id="GO:0042923">
    <property type="term" value="F:neuropeptide binding"/>
    <property type="evidence" value="ECO:0007669"/>
    <property type="project" value="TreeGrafter"/>
</dbReference>
<dbReference type="OrthoDB" id="10508495at2759"/>
<feature type="compositionally biased region" description="Polar residues" evidence="9">
    <location>
        <begin position="415"/>
        <end position="428"/>
    </location>
</feature>
<dbReference type="PROSITE" id="PS50262">
    <property type="entry name" value="G_PROTEIN_RECEP_F1_2"/>
    <property type="match status" value="1"/>
</dbReference>
<feature type="transmembrane region" description="Helical" evidence="10">
    <location>
        <begin position="248"/>
        <end position="270"/>
    </location>
</feature>
<evidence type="ECO:0000256" key="1">
    <source>
        <dbReference type="ARBA" id="ARBA00004651"/>
    </source>
</evidence>
<dbReference type="Gene3D" id="1.20.1070.10">
    <property type="entry name" value="Rhodopsin 7-helix transmembrane proteins"/>
    <property type="match status" value="1"/>
</dbReference>
<dbReference type="GO" id="GO:0004930">
    <property type="term" value="F:G protein-coupled receptor activity"/>
    <property type="evidence" value="ECO:0007669"/>
    <property type="project" value="UniProtKB-KW"/>
</dbReference>
<evidence type="ECO:0000259" key="11">
    <source>
        <dbReference type="PROSITE" id="PS50262"/>
    </source>
</evidence>
<feature type="region of interest" description="Disordered" evidence="9">
    <location>
        <begin position="383"/>
        <end position="428"/>
    </location>
</feature>
<evidence type="ECO:0000256" key="5">
    <source>
        <dbReference type="ARBA" id="ARBA00023040"/>
    </source>
</evidence>
<dbReference type="CDD" id="cd00637">
    <property type="entry name" value="7tm_classA_rhodopsin-like"/>
    <property type="match status" value="1"/>
</dbReference>
<comment type="subcellular location">
    <subcellularLocation>
        <location evidence="1">Cell membrane</location>
        <topology evidence="1">Multi-pass membrane protein</topology>
    </subcellularLocation>
</comment>
<keyword evidence="6 10" id="KW-0472">Membrane</keyword>
<feature type="transmembrane region" description="Helical" evidence="10">
    <location>
        <begin position="20"/>
        <end position="42"/>
    </location>
</feature>
<keyword evidence="3 10" id="KW-0812">Transmembrane</keyword>
<evidence type="ECO:0000256" key="7">
    <source>
        <dbReference type="ARBA" id="ARBA00023170"/>
    </source>
</evidence>
<dbReference type="GO" id="GO:0005886">
    <property type="term" value="C:plasma membrane"/>
    <property type="evidence" value="ECO:0007669"/>
    <property type="project" value="UniProtKB-SubCell"/>
</dbReference>
<dbReference type="SUPFAM" id="SSF81321">
    <property type="entry name" value="Family A G protein-coupled receptor-like"/>
    <property type="match status" value="1"/>
</dbReference>
<dbReference type="PANTHER" id="PTHR24229">
    <property type="entry name" value="NEUROPEPTIDES RECEPTOR"/>
    <property type="match status" value="1"/>
</dbReference>
<dbReference type="RefSeq" id="XP_028517048.1">
    <property type="nucleotide sequence ID" value="XM_028661247.1"/>
</dbReference>
<evidence type="ECO:0000256" key="8">
    <source>
        <dbReference type="ARBA" id="ARBA00023224"/>
    </source>
</evidence>
<feature type="transmembrane region" description="Helical" evidence="10">
    <location>
        <begin position="54"/>
        <end position="75"/>
    </location>
</feature>
<feature type="transmembrane region" description="Helical" evidence="10">
    <location>
        <begin position="135"/>
        <end position="154"/>
    </location>
</feature>
<evidence type="ECO:0000256" key="3">
    <source>
        <dbReference type="ARBA" id="ARBA00022692"/>
    </source>
</evidence>
<evidence type="ECO:0000256" key="4">
    <source>
        <dbReference type="ARBA" id="ARBA00022989"/>
    </source>
</evidence>
<name>A0A913YPT2_EXADI</name>
<proteinExistence type="predicted"/>
<dbReference type="GO" id="GO:0043005">
    <property type="term" value="C:neuron projection"/>
    <property type="evidence" value="ECO:0007669"/>
    <property type="project" value="TreeGrafter"/>
</dbReference>
<keyword evidence="4 10" id="KW-1133">Transmembrane helix</keyword>
<sequence>MEPDLVLASGKLSTKYHISTATFGIVATPTLIANVLLLFIVFRSTNFRDLSTMLVAFVSIADVMYIVYMCVYIAIQYSLDDISDIAATIVITLQSILRMSPTIIFIIVAYNWYIAKFKPIVCYKFHQIPNISIKCFMSSWAASVAACVGVPFVVCHRFQKIHFLAYSVSSFSLQLIALVVEIILHAKNLLRTSEELANCTKINNLLAFNLKITKVFLFLLIAYFASIAPILLYPFFDIQLGLPSGHFHIFLYHLTSCFPCLLNPICLYFISQKFQDELRCLFGMSKTTKSPKECNPIVPEAFSANRGFFEPRTPTWRQGNEYWNREAIYGEYPSVAPLKETPKKKENGKKKDVRFSDIVEEVEPISPAPVSLRAFGVGPGLSALSNEPGAPRSPKLQHKPIKNQHQASKVKDLPKSTQADQSLGSHNIPNQLISALDLGTKEMKWGGSWPRSQTSPYNSFDDIDLSRHGPASLLQQNKQFKRNLIKRSRSCYHPRRIDSDGFGVASSQNSETKVRRTVSTTKTTTVQVQIDVHEKEEIKETYL</sequence>
<evidence type="ECO:0000256" key="6">
    <source>
        <dbReference type="ARBA" id="ARBA00023136"/>
    </source>
</evidence>
<dbReference type="EnsemblMetazoa" id="XM_028661247.1">
    <property type="protein sequence ID" value="XP_028517048.1"/>
    <property type="gene ID" value="LOC114575751"/>
</dbReference>
<reference evidence="12" key="1">
    <citation type="submission" date="2022-11" db="UniProtKB">
        <authorList>
            <consortium name="EnsemblMetazoa"/>
        </authorList>
    </citation>
    <scope>IDENTIFICATION</scope>
</reference>
<evidence type="ECO:0000256" key="9">
    <source>
        <dbReference type="SAM" id="MobiDB-lite"/>
    </source>
</evidence>
<keyword evidence="13" id="KW-1185">Reference proteome</keyword>
<dbReference type="Proteomes" id="UP000887567">
    <property type="component" value="Unplaced"/>
</dbReference>
<keyword evidence="5" id="KW-0297">G-protein coupled receptor</keyword>
<dbReference type="GO" id="GO:0007218">
    <property type="term" value="P:neuropeptide signaling pathway"/>
    <property type="evidence" value="ECO:0007669"/>
    <property type="project" value="TreeGrafter"/>
</dbReference>
<feature type="transmembrane region" description="Helical" evidence="10">
    <location>
        <begin position="215"/>
        <end position="236"/>
    </location>
</feature>
<feature type="transmembrane region" description="Helical" evidence="10">
    <location>
        <begin position="160"/>
        <end position="184"/>
    </location>
</feature>
<dbReference type="InterPro" id="IPR017452">
    <property type="entry name" value="GPCR_Rhodpsn_7TM"/>
</dbReference>
<evidence type="ECO:0000256" key="10">
    <source>
        <dbReference type="SAM" id="Phobius"/>
    </source>
</evidence>